<accession>A0ACA9Q4B4</accession>
<organism evidence="1 2">
    <name type="scientific">Dentiscutata heterogama</name>
    <dbReference type="NCBI Taxonomy" id="1316150"/>
    <lineage>
        <taxon>Eukaryota</taxon>
        <taxon>Fungi</taxon>
        <taxon>Fungi incertae sedis</taxon>
        <taxon>Mucoromycota</taxon>
        <taxon>Glomeromycotina</taxon>
        <taxon>Glomeromycetes</taxon>
        <taxon>Diversisporales</taxon>
        <taxon>Gigasporaceae</taxon>
        <taxon>Dentiscutata</taxon>
    </lineage>
</organism>
<dbReference type="EMBL" id="CAJVPU010036328">
    <property type="protein sequence ID" value="CAG8729819.1"/>
    <property type="molecule type" value="Genomic_DNA"/>
</dbReference>
<sequence>GRINGDHWFLYLTSPQDDIISESDSSQLRHRAASSSTDCSLDVNMGDQCATNDLDDQTVEVLMTELSPKMMKKFYCENMDNDSGTEGGARVDRETGLKNLYPSAKLDSFLFKPCGYSANGLLEDSYFTIHVTPELNCSYASFETNIPLAHGTISEIIHQLIAIFEPGKFIVTVFKTQGYNVDKKHLVNSLSNVTGYVRKDRILYDFDGYDLVFGHFEKRNK</sequence>
<protein>
    <submittedName>
        <fullName evidence="1">13053_t:CDS:1</fullName>
    </submittedName>
</protein>
<reference evidence="1" key="1">
    <citation type="submission" date="2021-06" db="EMBL/GenBank/DDBJ databases">
        <authorList>
            <person name="Kallberg Y."/>
            <person name="Tangrot J."/>
            <person name="Rosling A."/>
        </authorList>
    </citation>
    <scope>NUCLEOTIDE SEQUENCE</scope>
    <source>
        <strain evidence="1">IL203A</strain>
    </source>
</reference>
<proteinExistence type="predicted"/>
<name>A0ACA9Q4B4_9GLOM</name>
<gene>
    <name evidence="1" type="ORF">DHETER_LOCUS13361</name>
</gene>
<keyword evidence="2" id="KW-1185">Reference proteome</keyword>
<comment type="caution">
    <text evidence="1">The sequence shown here is derived from an EMBL/GenBank/DDBJ whole genome shotgun (WGS) entry which is preliminary data.</text>
</comment>
<evidence type="ECO:0000313" key="2">
    <source>
        <dbReference type="Proteomes" id="UP000789702"/>
    </source>
</evidence>
<feature type="non-terminal residue" evidence="1">
    <location>
        <position position="1"/>
    </location>
</feature>
<dbReference type="Proteomes" id="UP000789702">
    <property type="component" value="Unassembled WGS sequence"/>
</dbReference>
<evidence type="ECO:0000313" key="1">
    <source>
        <dbReference type="EMBL" id="CAG8729819.1"/>
    </source>
</evidence>